<dbReference type="SMART" id="SM00645">
    <property type="entry name" value="Pept_C1"/>
    <property type="match status" value="1"/>
</dbReference>
<dbReference type="EMBL" id="GL871093">
    <property type="protein sequence ID" value="EGC34558.1"/>
    <property type="molecule type" value="Genomic_DNA"/>
</dbReference>
<dbReference type="VEuPathDB" id="AmoebaDB:DICPUDRAFT_153222"/>
<evidence type="ECO:0000256" key="2">
    <source>
        <dbReference type="ARBA" id="ARBA00008455"/>
    </source>
</evidence>
<dbReference type="SMART" id="SM00848">
    <property type="entry name" value="Inhibitor_I29"/>
    <property type="match status" value="1"/>
</dbReference>
<feature type="domain" description="Peptidase C1A papain C-terminal" evidence="6">
    <location>
        <begin position="114"/>
        <end position="333"/>
    </location>
</feature>
<evidence type="ECO:0000256" key="1">
    <source>
        <dbReference type="ARBA" id="ARBA00004371"/>
    </source>
</evidence>
<dbReference type="InterPro" id="IPR025660">
    <property type="entry name" value="Pept_his_AS"/>
</dbReference>
<dbReference type="InterPro" id="IPR013128">
    <property type="entry name" value="Peptidase_C1A"/>
</dbReference>
<feature type="chain" id="PRO_5018770601" evidence="5">
    <location>
        <begin position="22"/>
        <end position="334"/>
    </location>
</feature>
<dbReference type="Proteomes" id="UP000001064">
    <property type="component" value="Unassembled WGS sequence"/>
</dbReference>
<dbReference type="PRINTS" id="PR00705">
    <property type="entry name" value="PAPAIN"/>
</dbReference>
<dbReference type="GO" id="GO:0008656">
    <property type="term" value="F:cysteine-type endopeptidase activator activity involved in apoptotic process"/>
    <property type="evidence" value="ECO:0000318"/>
    <property type="project" value="GO_Central"/>
</dbReference>
<dbReference type="GO" id="GO:0005615">
    <property type="term" value="C:extracellular space"/>
    <property type="evidence" value="ECO:0000318"/>
    <property type="project" value="GO_Central"/>
</dbReference>
<dbReference type="Pfam" id="PF08246">
    <property type="entry name" value="Inhibitor_I29"/>
    <property type="match status" value="1"/>
</dbReference>
<dbReference type="InterPro" id="IPR039417">
    <property type="entry name" value="Peptidase_C1A_papain-like"/>
</dbReference>
<dbReference type="InterPro" id="IPR013201">
    <property type="entry name" value="Prot_inhib_I29"/>
</dbReference>
<gene>
    <name evidence="8" type="ORF">DICPUDRAFT_153222</name>
</gene>
<dbReference type="KEGG" id="dpp:DICPUDRAFT_153222"/>
<dbReference type="AlphaFoldDB" id="F0ZNC7"/>
<protein>
    <submittedName>
        <fullName evidence="8">Uncharacterized protein</fullName>
    </submittedName>
</protein>
<feature type="signal peptide" evidence="5">
    <location>
        <begin position="1"/>
        <end position="21"/>
    </location>
</feature>
<dbReference type="SUPFAM" id="SSF54001">
    <property type="entry name" value="Cysteine proteinases"/>
    <property type="match status" value="1"/>
</dbReference>
<dbReference type="STRING" id="5786.F0ZNC7"/>
<dbReference type="OrthoDB" id="10259130at2759"/>
<dbReference type="PROSITE" id="PS00139">
    <property type="entry name" value="THIOL_PROTEASE_CYS"/>
    <property type="match status" value="1"/>
</dbReference>
<keyword evidence="4" id="KW-0458">Lysosome</keyword>
<dbReference type="PANTHER" id="PTHR12411">
    <property type="entry name" value="CYSTEINE PROTEASE FAMILY C1-RELATED"/>
    <property type="match status" value="1"/>
</dbReference>
<evidence type="ECO:0000256" key="5">
    <source>
        <dbReference type="SAM" id="SignalP"/>
    </source>
</evidence>
<feature type="domain" description="Cathepsin propeptide inhibitor" evidence="7">
    <location>
        <begin position="34"/>
        <end position="89"/>
    </location>
</feature>
<comment type="similarity">
    <text evidence="2">Belongs to the peptidase C1 family.</text>
</comment>
<dbReference type="InterPro" id="IPR000169">
    <property type="entry name" value="Pept_cys_AS"/>
</dbReference>
<dbReference type="FunFam" id="3.90.70.10:FF:000242">
    <property type="entry name" value="Peptidase"/>
    <property type="match status" value="1"/>
</dbReference>
<dbReference type="GO" id="GO:0005764">
    <property type="term" value="C:lysosome"/>
    <property type="evidence" value="ECO:0000318"/>
    <property type="project" value="GO_Central"/>
</dbReference>
<keyword evidence="5" id="KW-0732">Signal</keyword>
<dbReference type="CDD" id="cd02248">
    <property type="entry name" value="Peptidase_C1A"/>
    <property type="match status" value="1"/>
</dbReference>
<dbReference type="RefSeq" id="XP_003288934.1">
    <property type="nucleotide sequence ID" value="XM_003288886.1"/>
</dbReference>
<dbReference type="PROSITE" id="PS00640">
    <property type="entry name" value="THIOL_PROTEASE_ASN"/>
    <property type="match status" value="1"/>
</dbReference>
<dbReference type="GO" id="GO:0051603">
    <property type="term" value="P:proteolysis involved in protein catabolic process"/>
    <property type="evidence" value="ECO:0000318"/>
    <property type="project" value="GO_Central"/>
</dbReference>
<dbReference type="GO" id="GO:2001235">
    <property type="term" value="P:positive regulation of apoptotic signaling pathway"/>
    <property type="evidence" value="ECO:0000318"/>
    <property type="project" value="GO_Central"/>
</dbReference>
<dbReference type="GeneID" id="10499616"/>
<dbReference type="Gene3D" id="3.90.70.10">
    <property type="entry name" value="Cysteine proteinases"/>
    <property type="match status" value="1"/>
</dbReference>
<keyword evidence="3" id="KW-1015">Disulfide bond</keyword>
<dbReference type="InterPro" id="IPR025661">
    <property type="entry name" value="Pept_asp_AS"/>
</dbReference>
<dbReference type="InterPro" id="IPR038765">
    <property type="entry name" value="Papain-like_cys_pep_sf"/>
</dbReference>
<dbReference type="MEROPS" id="C01.A53"/>
<dbReference type="PROSITE" id="PS00639">
    <property type="entry name" value="THIOL_PROTEASE_HIS"/>
    <property type="match status" value="1"/>
</dbReference>
<dbReference type="InParanoid" id="F0ZNC7"/>
<keyword evidence="9" id="KW-1185">Reference proteome</keyword>
<dbReference type="OMA" id="LTEWEIW"/>
<evidence type="ECO:0000313" key="9">
    <source>
        <dbReference type="Proteomes" id="UP000001064"/>
    </source>
</evidence>
<dbReference type="eggNOG" id="KOG1543">
    <property type="taxonomic scope" value="Eukaryota"/>
</dbReference>
<evidence type="ECO:0000259" key="6">
    <source>
        <dbReference type="SMART" id="SM00645"/>
    </source>
</evidence>
<evidence type="ECO:0000256" key="4">
    <source>
        <dbReference type="ARBA" id="ARBA00023228"/>
    </source>
</evidence>
<evidence type="ECO:0000259" key="7">
    <source>
        <dbReference type="SMART" id="SM00848"/>
    </source>
</evidence>
<dbReference type="InterPro" id="IPR000668">
    <property type="entry name" value="Peptidase_C1A_C"/>
</dbReference>
<dbReference type="GO" id="GO:0006955">
    <property type="term" value="P:immune response"/>
    <property type="evidence" value="ECO:0000318"/>
    <property type="project" value="GO_Central"/>
</dbReference>
<sequence>MRLSFILVLSLLFLSINIIASSRVFTPNQYQSSFVQWMKSHGKAYSHDEFARKYRTFQDNMDYVHQWNSKNSETVLGLNNFADMNNVEYRNTLLGASIEVEPFRTPRTFSRIQLPTSVDWREKGAVHDIKDQGHCGSCYSFSAIGAAESAYYIANGEMLTLSEQNILDCSRSYGNEGCNGGYMLESFQFLLDQGGAVSEASYPYEAKDASCRFDSVKTPIVATFNGTVEIRRGDEGDLQQAIATHGPVAVAIDAGHISFQLYKTGVYYEPYCSSYSLSHAVLAVGYDTDSVTGKDYWIVANSWGLKWGDSGFIKMARNRGNHCGISTMSSYITA</sequence>
<organism evidence="8 9">
    <name type="scientific">Dictyostelium purpureum</name>
    <name type="common">Slime mold</name>
    <dbReference type="NCBI Taxonomy" id="5786"/>
    <lineage>
        <taxon>Eukaryota</taxon>
        <taxon>Amoebozoa</taxon>
        <taxon>Evosea</taxon>
        <taxon>Eumycetozoa</taxon>
        <taxon>Dictyostelia</taxon>
        <taxon>Dictyosteliales</taxon>
        <taxon>Dictyosteliaceae</taxon>
        <taxon>Dictyostelium</taxon>
    </lineage>
</organism>
<accession>F0ZNC7</accession>
<reference evidence="9" key="1">
    <citation type="journal article" date="2011" name="Genome Biol.">
        <title>Comparative genomics of the social amoebae Dictyostelium discoideum and Dictyostelium purpureum.</title>
        <authorList>
            <consortium name="US DOE Joint Genome Institute (JGI-PGF)"/>
            <person name="Sucgang R."/>
            <person name="Kuo A."/>
            <person name="Tian X."/>
            <person name="Salerno W."/>
            <person name="Parikh A."/>
            <person name="Feasley C.L."/>
            <person name="Dalin E."/>
            <person name="Tu H."/>
            <person name="Huang E."/>
            <person name="Barry K."/>
            <person name="Lindquist E."/>
            <person name="Shapiro H."/>
            <person name="Bruce D."/>
            <person name="Schmutz J."/>
            <person name="Salamov A."/>
            <person name="Fey P."/>
            <person name="Gaudet P."/>
            <person name="Anjard C."/>
            <person name="Babu M.M."/>
            <person name="Basu S."/>
            <person name="Bushmanova Y."/>
            <person name="van der Wel H."/>
            <person name="Katoh-Kurasawa M."/>
            <person name="Dinh C."/>
            <person name="Coutinho P.M."/>
            <person name="Saito T."/>
            <person name="Elias M."/>
            <person name="Schaap P."/>
            <person name="Kay R.R."/>
            <person name="Henrissat B."/>
            <person name="Eichinger L."/>
            <person name="Rivero F."/>
            <person name="Putnam N.H."/>
            <person name="West C.M."/>
            <person name="Loomis W.F."/>
            <person name="Chisholm R.L."/>
            <person name="Shaulsky G."/>
            <person name="Strassmann J.E."/>
            <person name="Queller D.C."/>
            <person name="Kuspa A."/>
            <person name="Grigoriev I.V."/>
        </authorList>
    </citation>
    <scope>NUCLEOTIDE SEQUENCE [LARGE SCALE GENOMIC DNA]</scope>
    <source>
        <strain evidence="9">QSDP1</strain>
    </source>
</reference>
<evidence type="ECO:0000256" key="3">
    <source>
        <dbReference type="ARBA" id="ARBA00023157"/>
    </source>
</evidence>
<comment type="subcellular location">
    <subcellularLocation>
        <location evidence="1">Lysosome</location>
    </subcellularLocation>
</comment>
<proteinExistence type="inferred from homology"/>
<name>F0ZNC7_DICPU</name>
<evidence type="ECO:0000313" key="8">
    <source>
        <dbReference type="EMBL" id="EGC34558.1"/>
    </source>
</evidence>
<dbReference type="GO" id="GO:0004197">
    <property type="term" value="F:cysteine-type endopeptidase activity"/>
    <property type="evidence" value="ECO:0000318"/>
    <property type="project" value="GO_Central"/>
</dbReference>
<dbReference type="Pfam" id="PF00112">
    <property type="entry name" value="Peptidase_C1"/>
    <property type="match status" value="1"/>
</dbReference>